<sequence length="32" mass="3959">MKDNVYVQYYLKLYFKLMSRKRDADILMVDTP</sequence>
<name>G2PIT4_ALLRU</name>
<reference evidence="2" key="1">
    <citation type="submission" date="2011-08" db="EMBL/GenBank/DDBJ databases">
        <title>The complete genome of Muricauda ruestringensis DSM 13258.</title>
        <authorList>
            <person name="Lucas S."/>
            <person name="Han J."/>
            <person name="Lapidus A."/>
            <person name="Bruce D."/>
            <person name="Goodwin L."/>
            <person name="Pitluck S."/>
            <person name="Peters L."/>
            <person name="Kyrpides N."/>
            <person name="Mavromatis K."/>
            <person name="Ivanova N."/>
            <person name="Ovchinnikova G."/>
            <person name="Teshima H."/>
            <person name="Detter J.C."/>
            <person name="Tapia R."/>
            <person name="Han C."/>
            <person name="Land M."/>
            <person name="Hauser L."/>
            <person name="Markowitz V."/>
            <person name="Cheng J.-F."/>
            <person name="Hugenholtz P."/>
            <person name="Woyke T."/>
            <person name="Wu D."/>
            <person name="Spring S."/>
            <person name="Schroeder M."/>
            <person name="Brambilla E."/>
            <person name="Klenk H.-P."/>
            <person name="Eisen J.A."/>
        </authorList>
    </citation>
    <scope>NUCLEOTIDE SEQUENCE [LARGE SCALE GENOMIC DNA]</scope>
    <source>
        <strain evidence="2">DSM 13258 / LMG 19739 / B1</strain>
    </source>
</reference>
<gene>
    <name evidence="1" type="ordered locus">Murru_2805</name>
</gene>
<evidence type="ECO:0000313" key="1">
    <source>
        <dbReference type="EMBL" id="AEM71829.1"/>
    </source>
</evidence>
<dbReference type="EMBL" id="CP002999">
    <property type="protein sequence ID" value="AEM71829.1"/>
    <property type="molecule type" value="Genomic_DNA"/>
</dbReference>
<dbReference type="Proteomes" id="UP000008908">
    <property type="component" value="Chromosome"/>
</dbReference>
<reference evidence="1 2" key="2">
    <citation type="journal article" date="2012" name="Stand. Genomic Sci.">
        <title>Complete genome sequence of the facultatively anaerobic, appendaged bacterium Muricauda ruestringensis type strain (B1(T)).</title>
        <authorList>
            <person name="Huntemann M."/>
            <person name="Teshima H."/>
            <person name="Lapidus A."/>
            <person name="Nolan M."/>
            <person name="Lucas S."/>
            <person name="Hammon N."/>
            <person name="Deshpande S."/>
            <person name="Cheng J.F."/>
            <person name="Tapia R."/>
            <person name="Goodwin L.A."/>
            <person name="Pitluck S."/>
            <person name="Liolios K."/>
            <person name="Pagani I."/>
            <person name="Ivanova N."/>
            <person name="Mavromatis K."/>
            <person name="Mikhailova N."/>
            <person name="Pati A."/>
            <person name="Chen A."/>
            <person name="Palaniappan K."/>
            <person name="Land M."/>
            <person name="Hauser L."/>
            <person name="Pan C."/>
            <person name="Brambilla E.M."/>
            <person name="Rohde M."/>
            <person name="Spring S."/>
            <person name="Goker M."/>
            <person name="Detter J.C."/>
            <person name="Bristow J."/>
            <person name="Eisen J.A."/>
            <person name="Markowitz V."/>
            <person name="Hugenholtz P."/>
            <person name="Kyrpides N.C."/>
            <person name="Klenk H.P."/>
            <person name="Woyke T."/>
        </authorList>
    </citation>
    <scope>NUCLEOTIDE SEQUENCE [LARGE SCALE GENOMIC DNA]</scope>
    <source>
        <strain evidence="2">DSM 13258 / LMG 19739 / B1</strain>
    </source>
</reference>
<keyword evidence="2" id="KW-1185">Reference proteome</keyword>
<dbReference type="STRING" id="886377.Murru_2805"/>
<dbReference type="KEGG" id="mrs:Murru_2805"/>
<accession>G2PIT4</accession>
<organism evidence="1 2">
    <name type="scientific">Allomuricauda ruestringensis (strain DSM 13258 / CIP 107369 / LMG 19739 / B1)</name>
    <name type="common">Muricauda ruestringensis</name>
    <dbReference type="NCBI Taxonomy" id="886377"/>
    <lineage>
        <taxon>Bacteria</taxon>
        <taxon>Pseudomonadati</taxon>
        <taxon>Bacteroidota</taxon>
        <taxon>Flavobacteriia</taxon>
        <taxon>Flavobacteriales</taxon>
        <taxon>Flavobacteriaceae</taxon>
        <taxon>Flagellimonas</taxon>
    </lineage>
</organism>
<proteinExistence type="predicted"/>
<evidence type="ECO:0000313" key="2">
    <source>
        <dbReference type="Proteomes" id="UP000008908"/>
    </source>
</evidence>
<dbReference type="AlphaFoldDB" id="G2PIT4"/>
<protein>
    <submittedName>
        <fullName evidence="1">Uncharacterized protein</fullName>
    </submittedName>
</protein>
<dbReference type="HOGENOM" id="CLU_3390317_0_0_10"/>